<comment type="caution">
    <text evidence="2">The sequence shown here is derived from an EMBL/GenBank/DDBJ whole genome shotgun (WGS) entry which is preliminary data.</text>
</comment>
<organism evidence="2 3">
    <name type="scientific">Negadavirga shengliensis</name>
    <dbReference type="NCBI Taxonomy" id="1389218"/>
    <lineage>
        <taxon>Bacteria</taxon>
        <taxon>Pseudomonadati</taxon>
        <taxon>Bacteroidota</taxon>
        <taxon>Cytophagia</taxon>
        <taxon>Cytophagales</taxon>
        <taxon>Cyclobacteriaceae</taxon>
        <taxon>Negadavirga</taxon>
    </lineage>
</organism>
<evidence type="ECO:0000313" key="2">
    <source>
        <dbReference type="EMBL" id="MFC4874951.1"/>
    </source>
</evidence>
<name>A0ABV9T836_9BACT</name>
<feature type="signal peptide" evidence="1">
    <location>
        <begin position="1"/>
        <end position="20"/>
    </location>
</feature>
<sequence length="152" mass="17219">MKKLLYFLLGFALLAGCRSAKISTQGLKGQVFWVEGNQMPLISENGQALPENASKKPVKRTIKIHELTHINEARLGDYLLGDIETPQVALVETDEEGRFSVELPEGMYSVFTIEEQGYFANIFDLDSYINPVEVKKKRWTSVEIIINYEAAY</sequence>
<evidence type="ECO:0000313" key="3">
    <source>
        <dbReference type="Proteomes" id="UP001595818"/>
    </source>
</evidence>
<protein>
    <submittedName>
        <fullName evidence="2">Carboxypeptidase regulatory-like domain-containing protein</fullName>
    </submittedName>
</protein>
<proteinExistence type="predicted"/>
<gene>
    <name evidence="2" type="ORF">ACFPFU_24825</name>
</gene>
<reference evidence="3" key="1">
    <citation type="journal article" date="2019" name="Int. J. Syst. Evol. Microbiol.">
        <title>The Global Catalogue of Microorganisms (GCM) 10K type strain sequencing project: providing services to taxonomists for standard genome sequencing and annotation.</title>
        <authorList>
            <consortium name="The Broad Institute Genomics Platform"/>
            <consortium name="The Broad Institute Genome Sequencing Center for Infectious Disease"/>
            <person name="Wu L."/>
            <person name="Ma J."/>
        </authorList>
    </citation>
    <scope>NUCLEOTIDE SEQUENCE [LARGE SCALE GENOMIC DNA]</scope>
    <source>
        <strain evidence="3">CGMCC 4.7466</strain>
    </source>
</reference>
<dbReference type="PROSITE" id="PS51257">
    <property type="entry name" value="PROKAR_LIPOPROTEIN"/>
    <property type="match status" value="1"/>
</dbReference>
<dbReference type="Proteomes" id="UP001595818">
    <property type="component" value="Unassembled WGS sequence"/>
</dbReference>
<accession>A0ABV9T836</accession>
<feature type="chain" id="PRO_5047028676" evidence="1">
    <location>
        <begin position="21"/>
        <end position="152"/>
    </location>
</feature>
<keyword evidence="1" id="KW-0732">Signal</keyword>
<dbReference type="EMBL" id="JBHSJJ010000025">
    <property type="protein sequence ID" value="MFC4874951.1"/>
    <property type="molecule type" value="Genomic_DNA"/>
</dbReference>
<evidence type="ECO:0000256" key="1">
    <source>
        <dbReference type="SAM" id="SignalP"/>
    </source>
</evidence>
<keyword evidence="3" id="KW-1185">Reference proteome</keyword>
<dbReference type="RefSeq" id="WP_377069302.1">
    <property type="nucleotide sequence ID" value="NZ_JBHSJJ010000025.1"/>
</dbReference>